<evidence type="ECO:0000256" key="1">
    <source>
        <dbReference type="ARBA" id="ARBA00004571"/>
    </source>
</evidence>
<sequence length="997" mass="110794">MNTGDTPTYLNLVVRNSLRVATPSLLALAATTSTYSQDDEQVYELSPFEVDGSDDVGYAAQNTLAGSRMNSRLKDTPTPLTVYTKEFMEDIGADSLEETLEYSVNMTPEMSQDEGDFGANQGTAFDARYRIRGLNADQARNFFAYEWDQDIYNIERVDESRGPNSILFGIAKAGGLINSSTKKPILADNFTTLNVTVGDADRFRTSLDFNKVLIEDKLGVRFNLLHNENGENKRPWVSRRDDRYHMSVKYRPFEKTTIDFEYEYGDVIDSPTQPFGPQDRASVWLAAGRPLTTSHAGSAEGLIGSNSGAGHYVYIDNGTGMVANHSGLAKTSISDAGFRDNHFTFDNNLLSDPSGVGTLEVPVYASLSGPLSMRGSRDITNMTATINQQFGENTFLELAWAKYEVDRFSHRMGGGVDLQGDPNPTLADGSPNPWAGELFFETRLERDTRLFTEDYLRATLSHEIDTDGWLGKHRLAGMVQSRESGFQRNSQMHSWVNPSQANDYRGGPFTKTAWGGQNQVKIRHYLEYPTDVSDWRVGSVPGVGFGSDWNGESLSMTVPFSALRYSSDFPEVDPNTPVEIVSDWITNRVKDEESTIDAKMIAGQSFFLDNKLVVTYGLREDDFYLFSPNGNGLVDPTDGQRNIIDRENALVQEFTGETESYGAVYHLTDQISLIYNSSTNAGISDYSDKDIFGAPGEQGGINPVPSGKSEDFGISASLLEGRFFLKAAMFETSSNNTTSFLQWVDGNPISGVNNLYDELEDLGLITEATNQSQRTTAEVGTTSGGSEGYEFTAIGNLTPSWRATFNYSYTDVSITDTFHEFTPWWEGSTGKSFFQQFASEVMIDPIGDLNEGATVADGIAYIENAAQARQALAGGIKPGQRQKKANFFTNYTFREGRFNNLRIGGGARYASGRIQVHPDLGVLEHNDSLYFDTVIGWTKKFERYTLDLQLNIRNLFDEDEISINQVDTAQAADGNYYVRNYILPKRRDIKLRAAFRF</sequence>
<dbReference type="PANTHER" id="PTHR32552:SF81">
    <property type="entry name" value="TONB-DEPENDENT OUTER MEMBRANE RECEPTOR"/>
    <property type="match status" value="1"/>
</dbReference>
<dbReference type="Gene3D" id="2.170.130.10">
    <property type="entry name" value="TonB-dependent receptor, plug domain"/>
    <property type="match status" value="1"/>
</dbReference>
<keyword evidence="3" id="KW-1134">Transmembrane beta strand</keyword>
<dbReference type="InterPro" id="IPR012910">
    <property type="entry name" value="Plug_dom"/>
</dbReference>
<dbReference type="AlphaFoldDB" id="A0A934S6C5"/>
<keyword evidence="4" id="KW-0410">Iron transport</keyword>
<evidence type="ECO:0000256" key="9">
    <source>
        <dbReference type="ARBA" id="ARBA00023136"/>
    </source>
</evidence>
<dbReference type="InterPro" id="IPR039426">
    <property type="entry name" value="TonB-dep_rcpt-like"/>
</dbReference>
<dbReference type="PANTHER" id="PTHR32552">
    <property type="entry name" value="FERRICHROME IRON RECEPTOR-RELATED"/>
    <property type="match status" value="1"/>
</dbReference>
<evidence type="ECO:0000256" key="2">
    <source>
        <dbReference type="ARBA" id="ARBA00022448"/>
    </source>
</evidence>
<evidence type="ECO:0000313" key="12">
    <source>
        <dbReference type="EMBL" id="MBK1879753.1"/>
    </source>
</evidence>
<evidence type="ECO:0000256" key="4">
    <source>
        <dbReference type="ARBA" id="ARBA00022496"/>
    </source>
</evidence>
<proteinExistence type="predicted"/>
<evidence type="ECO:0000256" key="6">
    <source>
        <dbReference type="ARBA" id="ARBA00023004"/>
    </source>
</evidence>
<keyword evidence="9" id="KW-0472">Membrane</keyword>
<keyword evidence="8" id="KW-0798">TonB box</keyword>
<keyword evidence="5" id="KW-0812">Transmembrane</keyword>
<dbReference type="SUPFAM" id="SSF56935">
    <property type="entry name" value="Porins"/>
    <property type="match status" value="1"/>
</dbReference>
<reference evidence="12" key="1">
    <citation type="submission" date="2021-01" db="EMBL/GenBank/DDBJ databases">
        <title>Modified the classification status of verrucomicrobia.</title>
        <authorList>
            <person name="Feng X."/>
        </authorList>
    </citation>
    <scope>NUCLEOTIDE SEQUENCE</scope>
    <source>
        <strain evidence="12">KCTC 13126</strain>
    </source>
</reference>
<dbReference type="RefSeq" id="WP_200357966.1">
    <property type="nucleotide sequence ID" value="NZ_JAENIL010000057.1"/>
</dbReference>
<evidence type="ECO:0000256" key="5">
    <source>
        <dbReference type="ARBA" id="ARBA00022692"/>
    </source>
</evidence>
<keyword evidence="6" id="KW-0408">Iron</keyword>
<evidence type="ECO:0000256" key="10">
    <source>
        <dbReference type="ARBA" id="ARBA00023237"/>
    </source>
</evidence>
<gene>
    <name evidence="12" type="ORF">JIN87_22900</name>
</gene>
<evidence type="ECO:0000259" key="11">
    <source>
        <dbReference type="Pfam" id="PF07715"/>
    </source>
</evidence>
<evidence type="ECO:0000256" key="3">
    <source>
        <dbReference type="ARBA" id="ARBA00022452"/>
    </source>
</evidence>
<evidence type="ECO:0000256" key="7">
    <source>
        <dbReference type="ARBA" id="ARBA00023065"/>
    </source>
</evidence>
<keyword evidence="10" id="KW-0998">Cell outer membrane</keyword>
<dbReference type="InterPro" id="IPR036942">
    <property type="entry name" value="Beta-barrel_TonB_sf"/>
</dbReference>
<dbReference type="EMBL" id="JAENIL010000057">
    <property type="protein sequence ID" value="MBK1879753.1"/>
    <property type="molecule type" value="Genomic_DNA"/>
</dbReference>
<dbReference type="Gene3D" id="2.40.170.20">
    <property type="entry name" value="TonB-dependent receptor, beta-barrel domain"/>
    <property type="match status" value="3"/>
</dbReference>
<protein>
    <recommendedName>
        <fullName evidence="11">TonB-dependent receptor plug domain-containing protein</fullName>
    </recommendedName>
</protein>
<dbReference type="InterPro" id="IPR037066">
    <property type="entry name" value="Plug_dom_sf"/>
</dbReference>
<dbReference type="Pfam" id="PF07715">
    <property type="entry name" value="Plug"/>
    <property type="match status" value="1"/>
</dbReference>
<comment type="subcellular location">
    <subcellularLocation>
        <location evidence="1">Cell outer membrane</location>
        <topology evidence="1">Multi-pass membrane protein</topology>
    </subcellularLocation>
</comment>
<comment type="caution">
    <text evidence="12">The sequence shown here is derived from an EMBL/GenBank/DDBJ whole genome shotgun (WGS) entry which is preliminary data.</text>
</comment>
<dbReference type="GO" id="GO:0015344">
    <property type="term" value="F:siderophore uptake transmembrane transporter activity"/>
    <property type="evidence" value="ECO:0007669"/>
    <property type="project" value="TreeGrafter"/>
</dbReference>
<dbReference type="GO" id="GO:0009279">
    <property type="term" value="C:cell outer membrane"/>
    <property type="evidence" value="ECO:0007669"/>
    <property type="project" value="UniProtKB-SubCell"/>
</dbReference>
<organism evidence="12 13">
    <name type="scientific">Pelagicoccus mobilis</name>
    <dbReference type="NCBI Taxonomy" id="415221"/>
    <lineage>
        <taxon>Bacteria</taxon>
        <taxon>Pseudomonadati</taxon>
        <taxon>Verrucomicrobiota</taxon>
        <taxon>Opitutia</taxon>
        <taxon>Puniceicoccales</taxon>
        <taxon>Pelagicoccaceae</taxon>
        <taxon>Pelagicoccus</taxon>
    </lineage>
</organism>
<keyword evidence="13" id="KW-1185">Reference proteome</keyword>
<evidence type="ECO:0000256" key="8">
    <source>
        <dbReference type="ARBA" id="ARBA00023077"/>
    </source>
</evidence>
<name>A0A934S6C5_9BACT</name>
<feature type="domain" description="TonB-dependent receptor plug" evidence="11">
    <location>
        <begin position="73"/>
        <end position="175"/>
    </location>
</feature>
<evidence type="ECO:0000313" key="13">
    <source>
        <dbReference type="Proteomes" id="UP000617628"/>
    </source>
</evidence>
<dbReference type="Proteomes" id="UP000617628">
    <property type="component" value="Unassembled WGS sequence"/>
</dbReference>
<keyword evidence="2" id="KW-0813">Transport</keyword>
<accession>A0A934S6C5</accession>
<keyword evidence="7" id="KW-0406">Ion transport</keyword>